<sequence>MRKTGKSIYLSLSMSNHTSMSANYVKNYALKHNLIKPEDNVFDKIHDRLNT</sequence>
<reference evidence="1 2" key="1">
    <citation type="submission" date="2022-04" db="EMBL/GenBank/DDBJ databases">
        <title>Whole genome of Spiroplasma citri.</title>
        <authorList>
            <person name="Khanchezar A."/>
            <person name="Izadpanah K."/>
            <person name="Taghavi M."/>
            <person name="Ghorbani A."/>
            <person name="Beven L."/>
        </authorList>
    </citation>
    <scope>NUCLEOTIDE SEQUENCE [LARGE SCALE GENOMIC DNA]</scope>
    <source>
        <strain evidence="1 2">D4</strain>
    </source>
</reference>
<organism evidence="1 2">
    <name type="scientific">Spiroplasma citri</name>
    <dbReference type="NCBI Taxonomy" id="2133"/>
    <lineage>
        <taxon>Bacteria</taxon>
        <taxon>Bacillati</taxon>
        <taxon>Mycoplasmatota</taxon>
        <taxon>Mollicutes</taxon>
        <taxon>Entomoplasmatales</taxon>
        <taxon>Spiroplasmataceae</taxon>
        <taxon>Spiroplasma</taxon>
    </lineage>
</organism>
<gene>
    <name evidence="1" type="ORF">M0C40_05755</name>
</gene>
<evidence type="ECO:0000313" key="2">
    <source>
        <dbReference type="Proteomes" id="UP001214629"/>
    </source>
</evidence>
<evidence type="ECO:0000313" key="1">
    <source>
        <dbReference type="EMBL" id="WFG95601.1"/>
    </source>
</evidence>
<name>A0AAX3SWS9_SPICI</name>
<dbReference type="EMBL" id="CP096246">
    <property type="protein sequence ID" value="WFG95601.1"/>
    <property type="molecule type" value="Genomic_DNA"/>
</dbReference>
<accession>A0AAX3SWS9</accession>
<dbReference type="RefSeq" id="WP_277938144.1">
    <property type="nucleotide sequence ID" value="NZ_CP096246.1"/>
</dbReference>
<keyword evidence="2" id="KW-1185">Reference proteome</keyword>
<dbReference type="AlphaFoldDB" id="A0AAX3SWS9"/>
<proteinExistence type="predicted"/>
<dbReference type="Proteomes" id="UP001214629">
    <property type="component" value="Chromosome"/>
</dbReference>
<protein>
    <submittedName>
        <fullName evidence="1">Uncharacterized protein</fullName>
    </submittedName>
</protein>
<dbReference type="REBASE" id="710705">
    <property type="entry name" value="M.SciD4ORF5750P"/>
</dbReference>